<feature type="domain" description="NHR" evidence="1">
    <location>
        <begin position="172"/>
        <end position="208"/>
    </location>
</feature>
<dbReference type="Pfam" id="PF07177">
    <property type="entry name" value="Neuralized"/>
    <property type="match status" value="2"/>
</dbReference>
<gene>
    <name evidence="2" type="ORF">NQ317_003242</name>
</gene>
<dbReference type="InterPro" id="IPR037962">
    <property type="entry name" value="Neuralized"/>
</dbReference>
<keyword evidence="3" id="KW-1185">Reference proteome</keyword>
<accession>A0ABQ9J7W4</accession>
<evidence type="ECO:0000313" key="3">
    <source>
        <dbReference type="Proteomes" id="UP001162164"/>
    </source>
</evidence>
<proteinExistence type="predicted"/>
<dbReference type="Proteomes" id="UP001162164">
    <property type="component" value="Unassembled WGS sequence"/>
</dbReference>
<dbReference type="PANTHER" id="PTHR12429:SF8">
    <property type="entry name" value="NEURALIZED-LIKE PROTEIN 2"/>
    <property type="match status" value="1"/>
</dbReference>
<dbReference type="Gene3D" id="2.60.120.920">
    <property type="match status" value="2"/>
</dbReference>
<dbReference type="PROSITE" id="PS51065">
    <property type="entry name" value="NHR"/>
    <property type="match status" value="1"/>
</dbReference>
<evidence type="ECO:0000259" key="1">
    <source>
        <dbReference type="PROSITE" id="PS51065"/>
    </source>
</evidence>
<reference evidence="2" key="1">
    <citation type="journal article" date="2023" name="Insect Mol. Biol.">
        <title>Genome sequencing provides insights into the evolution of gene families encoding plant cell wall-degrading enzymes in longhorned beetles.</title>
        <authorList>
            <person name="Shin N.R."/>
            <person name="Okamura Y."/>
            <person name="Kirsch R."/>
            <person name="Pauchet Y."/>
        </authorList>
    </citation>
    <scope>NUCLEOTIDE SEQUENCE</scope>
    <source>
        <strain evidence="2">MMC_N1</strain>
    </source>
</reference>
<sequence>MVERTSLNESGRLTLRCKDFNSCVVFSATPLVSDEMFEVSVTQLWKHMAGTLSVGVTGTPPALCGNVMPNDSYYLTESPQVLLPPPPNSVVTALLTFLDTRFEMLCEPYWLHIVNLKSDFQTLDPEQVIECCYHVNEKAFTVVLDQEEAPDLVDCGKDGASELNNSKNATAIYEFHDNHGRNIELGSGRTVARRVASYNQGVVVVQPH</sequence>
<dbReference type="PANTHER" id="PTHR12429">
    <property type="entry name" value="NEURALIZED"/>
    <property type="match status" value="1"/>
</dbReference>
<comment type="caution">
    <text evidence="2">The sequence shown here is derived from an EMBL/GenBank/DDBJ whole genome shotgun (WGS) entry which is preliminary data.</text>
</comment>
<dbReference type="InterPro" id="IPR043136">
    <property type="entry name" value="B30.2/SPRY_sf"/>
</dbReference>
<dbReference type="InterPro" id="IPR006573">
    <property type="entry name" value="NHR_dom"/>
</dbReference>
<organism evidence="2 3">
    <name type="scientific">Molorchus minor</name>
    <dbReference type="NCBI Taxonomy" id="1323400"/>
    <lineage>
        <taxon>Eukaryota</taxon>
        <taxon>Metazoa</taxon>
        <taxon>Ecdysozoa</taxon>
        <taxon>Arthropoda</taxon>
        <taxon>Hexapoda</taxon>
        <taxon>Insecta</taxon>
        <taxon>Pterygota</taxon>
        <taxon>Neoptera</taxon>
        <taxon>Endopterygota</taxon>
        <taxon>Coleoptera</taxon>
        <taxon>Polyphaga</taxon>
        <taxon>Cucujiformia</taxon>
        <taxon>Chrysomeloidea</taxon>
        <taxon>Cerambycidae</taxon>
        <taxon>Lamiinae</taxon>
        <taxon>Monochamini</taxon>
        <taxon>Molorchus</taxon>
    </lineage>
</organism>
<dbReference type="EMBL" id="JAPWTJ010001144">
    <property type="protein sequence ID" value="KAJ8973612.1"/>
    <property type="molecule type" value="Genomic_DNA"/>
</dbReference>
<name>A0ABQ9J7W4_9CUCU</name>
<protein>
    <recommendedName>
        <fullName evidence="1">NHR domain-containing protein</fullName>
    </recommendedName>
</protein>
<evidence type="ECO:0000313" key="2">
    <source>
        <dbReference type="EMBL" id="KAJ8973612.1"/>
    </source>
</evidence>